<keyword evidence="3 8" id="KW-0378">Hydrolase</keyword>
<dbReference type="EC" id="3.2.1.40" evidence="2"/>
<dbReference type="InterPro" id="IPR008902">
    <property type="entry name" value="Rhamnosid_concanavalin"/>
</dbReference>
<evidence type="ECO:0000313" key="9">
    <source>
        <dbReference type="Proteomes" id="UP000547209"/>
    </source>
</evidence>
<gene>
    <name evidence="8" type="ORF">H7C19_20715</name>
</gene>
<feature type="domain" description="Bacterial alpha-L-rhamnosidase N-terminal" evidence="5">
    <location>
        <begin position="150"/>
        <end position="318"/>
    </location>
</feature>
<dbReference type="Gene3D" id="2.60.420.10">
    <property type="entry name" value="Maltose phosphorylase, domain 3"/>
    <property type="match status" value="1"/>
</dbReference>
<keyword evidence="9" id="KW-1185">Reference proteome</keyword>
<evidence type="ECO:0000259" key="6">
    <source>
        <dbReference type="Pfam" id="PF17389"/>
    </source>
</evidence>
<dbReference type="Pfam" id="PF17389">
    <property type="entry name" value="Bac_rhamnosid6H"/>
    <property type="match status" value="1"/>
</dbReference>
<feature type="domain" description="Alpha-L-rhamnosidase six-hairpin glycosidase" evidence="6">
    <location>
        <begin position="436"/>
        <end position="787"/>
    </location>
</feature>
<dbReference type="GO" id="GO:0030596">
    <property type="term" value="F:alpha-L-rhamnosidase activity"/>
    <property type="evidence" value="ECO:0007669"/>
    <property type="project" value="UniProtKB-EC"/>
</dbReference>
<protein>
    <recommendedName>
        <fullName evidence="2">alpha-L-rhamnosidase</fullName>
        <ecNumber evidence="2">3.2.1.40</ecNumber>
    </recommendedName>
</protein>
<dbReference type="PANTHER" id="PTHR33307:SF6">
    <property type="entry name" value="ALPHA-RHAMNOSIDASE (EUROFUNG)-RELATED"/>
    <property type="match status" value="1"/>
</dbReference>
<evidence type="ECO:0000256" key="3">
    <source>
        <dbReference type="ARBA" id="ARBA00022801"/>
    </source>
</evidence>
<dbReference type="InterPro" id="IPR012341">
    <property type="entry name" value="6hp_glycosidase-like_sf"/>
</dbReference>
<reference evidence="8 9" key="1">
    <citation type="submission" date="2020-08" db="EMBL/GenBank/DDBJ databases">
        <title>Cohnella phylogeny.</title>
        <authorList>
            <person name="Dunlap C."/>
        </authorList>
    </citation>
    <scope>NUCLEOTIDE SEQUENCE [LARGE SCALE GENOMIC DNA]</scope>
    <source>
        <strain evidence="8 9">DSM 28246</strain>
    </source>
</reference>
<dbReference type="GO" id="GO:0005975">
    <property type="term" value="P:carbohydrate metabolic process"/>
    <property type="evidence" value="ECO:0007669"/>
    <property type="project" value="InterPro"/>
</dbReference>
<dbReference type="InterPro" id="IPR016007">
    <property type="entry name" value="Alpha_rhamnosid"/>
</dbReference>
<dbReference type="EMBL" id="JACJVP010000032">
    <property type="protein sequence ID" value="MBB6673109.1"/>
    <property type="molecule type" value="Genomic_DNA"/>
</dbReference>
<feature type="domain" description="Alpha-L-rhamnosidase C-terminal" evidence="7">
    <location>
        <begin position="794"/>
        <end position="865"/>
    </location>
</feature>
<dbReference type="InterPro" id="IPR035398">
    <property type="entry name" value="Bac_rhamnosid_C"/>
</dbReference>
<dbReference type="Gene3D" id="1.50.10.10">
    <property type="match status" value="1"/>
</dbReference>
<evidence type="ECO:0000313" key="8">
    <source>
        <dbReference type="EMBL" id="MBB6673109.1"/>
    </source>
</evidence>
<dbReference type="Pfam" id="PF08531">
    <property type="entry name" value="Bac_rhamnosid_N"/>
    <property type="match status" value="1"/>
</dbReference>
<dbReference type="PANTHER" id="PTHR33307">
    <property type="entry name" value="ALPHA-RHAMNOSIDASE (EUROFUNG)"/>
    <property type="match status" value="1"/>
</dbReference>
<dbReference type="Pfam" id="PF05592">
    <property type="entry name" value="Bac_rhamnosid"/>
    <property type="match status" value="1"/>
</dbReference>
<dbReference type="SUPFAM" id="SSF48208">
    <property type="entry name" value="Six-hairpin glycosidases"/>
    <property type="match status" value="1"/>
</dbReference>
<dbReference type="PIRSF" id="PIRSF010631">
    <property type="entry name" value="A-rhamnsds"/>
    <property type="match status" value="1"/>
</dbReference>
<dbReference type="Proteomes" id="UP000547209">
    <property type="component" value="Unassembled WGS sequence"/>
</dbReference>
<evidence type="ECO:0000259" key="5">
    <source>
        <dbReference type="Pfam" id="PF08531"/>
    </source>
</evidence>
<dbReference type="InterPro" id="IPR035396">
    <property type="entry name" value="Bac_rhamnosid6H"/>
</dbReference>
<dbReference type="Gene3D" id="2.60.40.10">
    <property type="entry name" value="Immunoglobulins"/>
    <property type="match status" value="1"/>
</dbReference>
<name>A0A7X0RSX0_9BACL</name>
<evidence type="ECO:0000259" key="7">
    <source>
        <dbReference type="Pfam" id="PF17390"/>
    </source>
</evidence>
<sequence>MADLKLDSLTCEYRKNPLGTDAKRPRFGWKLISERRGTVQQAYRIQVAGPDAAFDAPLWDSGKVASEQSIQVAYAGPETASQTRYHYRVRAWDNFGRESDWSETAWWETALFAPDEWRAQWITPDPAALDPQAKEAFLLRNRFETARPGIRSARIYATAAGVYELYLNGQRVGEDLLAPGWTSYRHRHPYQTYDVTEQLREGANGIGVLLGDGWYKGELTWLGTRNIYGDRRAALVQLHIRYADGTDQWVVSDPSWKSSAGPIAWSEFYAGERYDARLEKDGWSEAGCEEADWSGTAAVDLPFGHLVAQENWPTRVTETIRPRQLLRTPAGETVLDLGQNLVGRMRLTADEPAGAVIQLRHAEVLDREGNFYVGNLRKADQAVEYVARGGGPVSYAPHFTFQGFRYVKVEGLSHLTEEQLMKGLVAEVIHSDMAPTGAFVCSDPMVNRLQQNIVWGQRGNFLDVPTDCPQRDERLGWTGDAQVFARTAAFNYHVGPFFAKWLRDLKADQRPSGSVPYVIPNALGDYTSEMWGDETYTSSAWGDAATVVPWTIYQAYGDDRLLDEQYGSMKAWVEFIRRQGEDEFAWDTGFQFGDWLALDAHEGSYFGATPGELVATAYYALSTRLLRDAASVLGKADDVREYDSLWRGIVARFRETFVSADGGMKDKTQTAHILPLTFGLVEGEVRARIARDLNEQVVANGYHLSTGFVGTPYLCLALSDNGYHETAVRLLLQDTYPSWLYAITKGATTIWEHWDGIKPDGTFWSDDMNSYNHYAYGAIGDWMYRYVAGLDMDETSAAYKRIRIAPRLGNGELTSAEASLDSPYGHSASRWQLEGRQATVEATIPANAGAEVILYGAKLATVKESGSELGEAAGVHGFAETAEGVRVSVGSGRYRFTFERG</sequence>
<proteinExistence type="predicted"/>
<dbReference type="InterPro" id="IPR008928">
    <property type="entry name" value="6-hairpin_glycosidase_sf"/>
</dbReference>
<feature type="domain" description="Alpha-L-rhamnosidase concanavalin-like" evidence="4">
    <location>
        <begin position="327"/>
        <end position="425"/>
    </location>
</feature>
<dbReference type="Pfam" id="PF17390">
    <property type="entry name" value="Bac_rhamnosid_C"/>
    <property type="match status" value="1"/>
</dbReference>
<dbReference type="AlphaFoldDB" id="A0A7X0RSX0"/>
<evidence type="ECO:0000256" key="1">
    <source>
        <dbReference type="ARBA" id="ARBA00001445"/>
    </source>
</evidence>
<comment type="catalytic activity">
    <reaction evidence="1">
        <text>Hydrolysis of terminal non-reducing alpha-L-rhamnose residues in alpha-L-rhamnosides.</text>
        <dbReference type="EC" id="3.2.1.40"/>
    </reaction>
</comment>
<dbReference type="Gene3D" id="2.60.120.260">
    <property type="entry name" value="Galactose-binding domain-like"/>
    <property type="match status" value="2"/>
</dbReference>
<dbReference type="InterPro" id="IPR013783">
    <property type="entry name" value="Ig-like_fold"/>
</dbReference>
<comment type="caution">
    <text evidence="8">The sequence shown here is derived from an EMBL/GenBank/DDBJ whole genome shotgun (WGS) entry which is preliminary data.</text>
</comment>
<evidence type="ECO:0000259" key="4">
    <source>
        <dbReference type="Pfam" id="PF05592"/>
    </source>
</evidence>
<dbReference type="InterPro" id="IPR013737">
    <property type="entry name" value="Bac_rhamnosid_N"/>
</dbReference>
<accession>A0A7X0RSX0</accession>
<dbReference type="RefSeq" id="WP_185670945.1">
    <property type="nucleotide sequence ID" value="NZ_JACJVP010000032.1"/>
</dbReference>
<dbReference type="Pfam" id="PF25788">
    <property type="entry name" value="Ig_Rha78A_N"/>
    <property type="match status" value="1"/>
</dbReference>
<evidence type="ECO:0000256" key="2">
    <source>
        <dbReference type="ARBA" id="ARBA00012652"/>
    </source>
</evidence>
<organism evidence="8 9">
    <name type="scientific">Cohnella nanjingensis</name>
    <dbReference type="NCBI Taxonomy" id="1387779"/>
    <lineage>
        <taxon>Bacteria</taxon>
        <taxon>Bacillati</taxon>
        <taxon>Bacillota</taxon>
        <taxon>Bacilli</taxon>
        <taxon>Bacillales</taxon>
        <taxon>Paenibacillaceae</taxon>
        <taxon>Cohnella</taxon>
    </lineage>
</organism>